<dbReference type="EMBL" id="CADCXU010033972">
    <property type="protein sequence ID" value="CAB0019505.1"/>
    <property type="molecule type" value="Genomic_DNA"/>
</dbReference>
<name>A0A6H5HRI6_9HEMI</name>
<dbReference type="AlphaFoldDB" id="A0A6H5HRI6"/>
<evidence type="ECO:0000256" key="1">
    <source>
        <dbReference type="SAM" id="Phobius"/>
    </source>
</evidence>
<dbReference type="PANTHER" id="PTHR45919:SF1">
    <property type="entry name" value="GDP-MAN:MAN(3)GLCNAC(2)-PP-DOL ALPHA-1,2-MANNOSYLTRANSFERASE"/>
    <property type="match status" value="1"/>
</dbReference>
<dbReference type="Gene3D" id="3.40.50.2000">
    <property type="entry name" value="Glycogen Phosphorylase B"/>
    <property type="match status" value="1"/>
</dbReference>
<keyword evidence="1" id="KW-1133">Transmembrane helix</keyword>
<keyword evidence="3" id="KW-1185">Reference proteome</keyword>
<keyword evidence="1" id="KW-0472">Membrane</keyword>
<feature type="transmembrane region" description="Helical" evidence="1">
    <location>
        <begin position="6"/>
        <end position="29"/>
    </location>
</feature>
<dbReference type="GO" id="GO:0004377">
    <property type="term" value="F:GDP-Man:Man(3)GlcNAc(2)-PP-Dol alpha-1,2-mannosyltransferase activity"/>
    <property type="evidence" value="ECO:0007669"/>
    <property type="project" value="InterPro"/>
</dbReference>
<evidence type="ECO:0000313" key="2">
    <source>
        <dbReference type="EMBL" id="CAB0019505.1"/>
    </source>
</evidence>
<dbReference type="Proteomes" id="UP000479000">
    <property type="component" value="Unassembled WGS sequence"/>
</dbReference>
<dbReference type="OrthoDB" id="2276068at2759"/>
<protein>
    <submittedName>
        <fullName evidence="2">Uncharacterized protein</fullName>
    </submittedName>
</protein>
<sequence>MLVLVFFVNIKDAISAITVAAIFICWFVHVEQENVQKLKAGLRVLHFSIRTATPEEEVSGFSGAPSMPCKPGVVEGMAVGQIMVSNRSGGPKADIIEESEGSRNGFLALDETEYARAISAIIKLGPAARKRIREAARFEGEYL</sequence>
<proteinExistence type="predicted"/>
<organism evidence="2 3">
    <name type="scientific">Nesidiocoris tenuis</name>
    <dbReference type="NCBI Taxonomy" id="355587"/>
    <lineage>
        <taxon>Eukaryota</taxon>
        <taxon>Metazoa</taxon>
        <taxon>Ecdysozoa</taxon>
        <taxon>Arthropoda</taxon>
        <taxon>Hexapoda</taxon>
        <taxon>Insecta</taxon>
        <taxon>Pterygota</taxon>
        <taxon>Neoptera</taxon>
        <taxon>Paraneoptera</taxon>
        <taxon>Hemiptera</taxon>
        <taxon>Heteroptera</taxon>
        <taxon>Panheteroptera</taxon>
        <taxon>Cimicomorpha</taxon>
        <taxon>Miridae</taxon>
        <taxon>Dicyphina</taxon>
        <taxon>Nesidiocoris</taxon>
    </lineage>
</organism>
<keyword evidence="1" id="KW-0812">Transmembrane</keyword>
<evidence type="ECO:0000313" key="3">
    <source>
        <dbReference type="Proteomes" id="UP000479000"/>
    </source>
</evidence>
<accession>A0A6H5HRI6</accession>
<dbReference type="GO" id="GO:0005789">
    <property type="term" value="C:endoplasmic reticulum membrane"/>
    <property type="evidence" value="ECO:0007669"/>
    <property type="project" value="TreeGrafter"/>
</dbReference>
<reference evidence="2 3" key="1">
    <citation type="submission" date="2020-02" db="EMBL/GenBank/DDBJ databases">
        <authorList>
            <person name="Ferguson B K."/>
        </authorList>
    </citation>
    <scope>NUCLEOTIDE SEQUENCE [LARGE SCALE GENOMIC DNA]</scope>
</reference>
<gene>
    <name evidence="2" type="ORF">NTEN_LOCUS23217</name>
</gene>
<dbReference type="PANTHER" id="PTHR45919">
    <property type="entry name" value="GDP-MAN:MAN(3)GLCNAC(2)-PP-DOL ALPHA-1,2-MANNOSYLTRANSFERASE"/>
    <property type="match status" value="1"/>
</dbReference>
<dbReference type="GO" id="GO:0006487">
    <property type="term" value="P:protein N-linked glycosylation"/>
    <property type="evidence" value="ECO:0007669"/>
    <property type="project" value="TreeGrafter"/>
</dbReference>
<dbReference type="InterPro" id="IPR038013">
    <property type="entry name" value="ALG11"/>
</dbReference>